<name>A0A6M4BC99_9CAUD</name>
<gene>
    <name evidence="1" type="ORF">vBSenM1_32</name>
</gene>
<reference evidence="2" key="1">
    <citation type="submission" date="2020-02" db="EMBL/GenBank/DDBJ databases">
        <title>A series of three bacteriophages infecting Salmonella enterica strains and being potentially suitable for phage therapy.</title>
        <authorList>
            <person name="Kosznik-Kwasnicka K."/>
            <person name="Cieminska K."/>
            <person name="Grabski M."/>
            <person name="Grabowski L."/>
            <person name="Jurczak-Kurek A."/>
            <person name="Wegrzyn G."/>
            <person name="Wegrzyn A."/>
        </authorList>
    </citation>
    <scope>NUCLEOTIDE SEQUENCE [LARGE SCALE GENOMIC DNA]</scope>
</reference>
<accession>A0A6M4BC99</accession>
<proteinExistence type="predicted"/>
<organism evidence="1 2">
    <name type="scientific">Salmonella phage vB_SenM-1</name>
    <dbReference type="NCBI Taxonomy" id="2732255"/>
    <lineage>
        <taxon>Viruses</taxon>
        <taxon>Duplodnaviria</taxon>
        <taxon>Heunggongvirae</taxon>
        <taxon>Uroviricota</taxon>
        <taxon>Caudoviricetes</taxon>
        <taxon>Rosemountvirus</taxon>
        <taxon>Rosemountvirus SE13</taxon>
    </lineage>
</organism>
<dbReference type="EMBL" id="MT012730">
    <property type="protein sequence ID" value="QJQ40032.1"/>
    <property type="molecule type" value="Genomic_DNA"/>
</dbReference>
<sequence length="93" mass="10522">MLLKLNQSQVTSRHQKIKHLVVSVATFSKRAFSRFTVADNHHVLTAMNIHPVLHATFDRVTLQEFKHYLLLIPSLFNSHTVISTQVNGTVFGG</sequence>
<evidence type="ECO:0000313" key="2">
    <source>
        <dbReference type="Proteomes" id="UP000503581"/>
    </source>
</evidence>
<evidence type="ECO:0000313" key="1">
    <source>
        <dbReference type="EMBL" id="QJQ40032.1"/>
    </source>
</evidence>
<dbReference type="Proteomes" id="UP000503581">
    <property type="component" value="Genome"/>
</dbReference>
<protein>
    <submittedName>
        <fullName evidence="1">Uncharacterized protein</fullName>
    </submittedName>
</protein>